<organism evidence="3 4">
    <name type="scientific">Phaeosphaeria nodorum (strain SN15 / ATCC MYA-4574 / FGSC 10173)</name>
    <name type="common">Glume blotch fungus</name>
    <name type="synonym">Parastagonospora nodorum</name>
    <dbReference type="NCBI Taxonomy" id="321614"/>
    <lineage>
        <taxon>Eukaryota</taxon>
        <taxon>Fungi</taxon>
        <taxon>Dikarya</taxon>
        <taxon>Ascomycota</taxon>
        <taxon>Pezizomycotina</taxon>
        <taxon>Dothideomycetes</taxon>
        <taxon>Pleosporomycetidae</taxon>
        <taxon>Pleosporales</taxon>
        <taxon>Pleosporineae</taxon>
        <taxon>Phaeosphaeriaceae</taxon>
        <taxon>Parastagonospora</taxon>
    </lineage>
</organism>
<reference evidence="4" key="1">
    <citation type="journal article" date="2021" name="BMC Genomics">
        <title>Chromosome-level genome assembly and manually-curated proteome of model necrotroph Parastagonospora nodorum Sn15 reveals a genome-wide trove of candidate effector homologs, and redundancy of virulence-related functions within an accessory chromosome.</title>
        <authorList>
            <person name="Bertazzoni S."/>
            <person name="Jones D.A.B."/>
            <person name="Phan H.T."/>
            <person name="Tan K.-C."/>
            <person name="Hane J.K."/>
        </authorList>
    </citation>
    <scope>NUCLEOTIDE SEQUENCE [LARGE SCALE GENOMIC DNA]</scope>
    <source>
        <strain evidence="4">SN15 / ATCC MYA-4574 / FGSC 10173)</strain>
    </source>
</reference>
<dbReference type="AlphaFoldDB" id="A0A7U2I1F5"/>
<dbReference type="PANTHER" id="PTHR23159:SF60">
    <property type="entry name" value="SPINDLE ASSEMBLY ABNORMAL PROTEIN 4"/>
    <property type="match status" value="1"/>
</dbReference>
<evidence type="ECO:0000313" key="4">
    <source>
        <dbReference type="Proteomes" id="UP000663193"/>
    </source>
</evidence>
<dbReference type="OrthoDB" id="3438382at2759"/>
<feature type="region of interest" description="Disordered" evidence="2">
    <location>
        <begin position="284"/>
        <end position="306"/>
    </location>
</feature>
<dbReference type="Proteomes" id="UP000663193">
    <property type="component" value="Chromosome 6"/>
</dbReference>
<sequence length="902" mass="98719">FYDIALCTFFPWGAYIRCASRRSFRAPSCIGVTSATPSSFRPAHQRVEMPGVPTNQAPQAPHRLNTNFNARGDTDRRPSHLKSPLSLRQAATKSPQSEMNNRSLKRAPSTRSRGSSPPKKRGRIGPPSPPRSRTGSGAGLPRNATAGPADQRAVRAVGDQDAGRRSSAILGPLHVQSPVSRSGASTPVQNAPLATSMLPKHASVNVSGKASLASLQGLKFRKEAVFNASKSQTDDAASISTLASQLKAKASENDQLSERVKALEEQVEELRKLDMANIISRLTNLAPPPAKGEPEARATEKARTELDQVSKPLAAKVGALENFKTSMEKQGLPSQLQNLSRVVDAVVKNERKTYEKISQHIDDTVKYLGPVGWEYGNYGTTLAEQVKKLDELVPLVRSLQKQQENSEIEQKTLQGRQNVFETDKETLQGRQTLFQTQKKDLDARVQRLDVRITSLEEKGSSGPGPGFSKDGTSVASPSTNAIPAQDATVKTQLKKLSDDVQALQSSLTETDSLRTQIATLSEKTGSIEGKVNTVSDTSNRVETQMATLLSKTLADLNKDVQTLFDGLTTVEDIVHNHTGMIEVLEHEVPKIFARTMDPFKQEVNKKIEELTREVTTSKQQPQHVSPPISSEELAKLKQEVAQLQTEVAEHSLLRERRDQELVKLIASADSGVESLRLSFRVLQDQYNNISSDELHGKMVQWFLQAYPSNAANMVQQFVALRQDIQNIQHLFHQQNDPTIKAMKTAIDGIQQSLRSLNSGDSPFASTAAVTKLSAQVTALDEKMKSPSTAASTEDNKRLQDIRKIESTCTALASRVDKVEGAETILRKEVDTIKNDFMEPHRGNLASVGHMIENVIAVQKTVKMISERVATKPGQQLPLIEWPNILGDGGSDTAAAKKGKAKK</sequence>
<evidence type="ECO:0000256" key="1">
    <source>
        <dbReference type="SAM" id="Coils"/>
    </source>
</evidence>
<feature type="non-terminal residue" evidence="3">
    <location>
        <position position="902"/>
    </location>
</feature>
<keyword evidence="1" id="KW-0175">Coiled coil</keyword>
<feature type="compositionally biased region" description="Polar residues" evidence="2">
    <location>
        <begin position="470"/>
        <end position="482"/>
    </location>
</feature>
<feature type="region of interest" description="Disordered" evidence="2">
    <location>
        <begin position="49"/>
        <end position="190"/>
    </location>
</feature>
<feature type="compositionally biased region" description="Basic and acidic residues" evidence="2">
    <location>
        <begin position="292"/>
        <end position="306"/>
    </location>
</feature>
<feature type="coiled-coil region" evidence="1">
    <location>
        <begin position="246"/>
        <end position="273"/>
    </location>
</feature>
<feature type="coiled-coil region" evidence="1">
    <location>
        <begin position="600"/>
        <end position="653"/>
    </location>
</feature>
<dbReference type="VEuPathDB" id="FungiDB:JI435_012040"/>
<feature type="compositionally biased region" description="Polar residues" evidence="2">
    <location>
        <begin position="53"/>
        <end position="69"/>
    </location>
</feature>
<accession>A0A7U2I1F5</accession>
<gene>
    <name evidence="3" type="ORF">JI435_012040</name>
</gene>
<feature type="compositionally biased region" description="Polar residues" evidence="2">
    <location>
        <begin position="89"/>
        <end position="102"/>
    </location>
</feature>
<evidence type="ECO:0000313" key="3">
    <source>
        <dbReference type="EMBL" id="QRC96256.1"/>
    </source>
</evidence>
<evidence type="ECO:0000256" key="2">
    <source>
        <dbReference type="SAM" id="MobiDB-lite"/>
    </source>
</evidence>
<name>A0A7U2I1F5_PHANO</name>
<feature type="compositionally biased region" description="Polar residues" evidence="2">
    <location>
        <begin position="177"/>
        <end position="190"/>
    </location>
</feature>
<proteinExistence type="predicted"/>
<feature type="region of interest" description="Disordered" evidence="2">
    <location>
        <begin position="454"/>
        <end position="483"/>
    </location>
</feature>
<protein>
    <submittedName>
        <fullName evidence="3">Uncharacterized protein</fullName>
    </submittedName>
</protein>
<dbReference type="PANTHER" id="PTHR23159">
    <property type="entry name" value="CENTROSOMAL PROTEIN 2"/>
    <property type="match status" value="1"/>
</dbReference>
<keyword evidence="4" id="KW-1185">Reference proteome</keyword>
<dbReference type="EMBL" id="CP069028">
    <property type="protein sequence ID" value="QRC96256.1"/>
    <property type="molecule type" value="Genomic_DNA"/>
</dbReference>